<keyword evidence="2" id="KW-1003">Cell membrane</keyword>
<feature type="transmembrane region" description="Helical" evidence="6">
    <location>
        <begin position="398"/>
        <end position="417"/>
    </location>
</feature>
<dbReference type="GO" id="GO:0140359">
    <property type="term" value="F:ABC-type transporter activity"/>
    <property type="evidence" value="ECO:0007669"/>
    <property type="project" value="InterPro"/>
</dbReference>
<keyword evidence="11" id="KW-1185">Reference proteome</keyword>
<keyword evidence="5 6" id="KW-0472">Membrane</keyword>
<reference evidence="9 10" key="1">
    <citation type="submission" date="2018-03" db="EMBL/GenBank/DDBJ databases">
        <title>Genomic Encyclopedia of Archaeal and Bacterial Type Strains, Phase II (KMG-II): from individual species to whole genera.</title>
        <authorList>
            <person name="Goeker M."/>
        </authorList>
    </citation>
    <scope>NUCLEOTIDE SEQUENCE [LARGE SCALE GENOMIC DNA]</scope>
    <source>
        <strain evidence="9 10">DSM 27267</strain>
    </source>
</reference>
<dbReference type="Gene3D" id="3.40.190.10">
    <property type="entry name" value="Periplasmic binding protein-like II"/>
    <property type="match status" value="1"/>
</dbReference>
<evidence type="ECO:0000313" key="10">
    <source>
        <dbReference type="Proteomes" id="UP000240621"/>
    </source>
</evidence>
<dbReference type="Proteomes" id="UP000240621">
    <property type="component" value="Unassembled WGS sequence"/>
</dbReference>
<evidence type="ECO:0000256" key="2">
    <source>
        <dbReference type="ARBA" id="ARBA00022475"/>
    </source>
</evidence>
<evidence type="ECO:0000313" key="9">
    <source>
        <dbReference type="EMBL" id="PSK85287.1"/>
    </source>
</evidence>
<feature type="transmembrane region" description="Helical" evidence="6">
    <location>
        <begin position="182"/>
        <end position="206"/>
    </location>
</feature>
<evidence type="ECO:0000256" key="5">
    <source>
        <dbReference type="ARBA" id="ARBA00023136"/>
    </source>
</evidence>
<evidence type="ECO:0000259" key="7">
    <source>
        <dbReference type="Pfam" id="PF12698"/>
    </source>
</evidence>
<dbReference type="PANTHER" id="PTHR30294:SF29">
    <property type="entry name" value="MULTIDRUG ABC TRANSPORTER PERMEASE YBHS-RELATED"/>
    <property type="match status" value="1"/>
</dbReference>
<dbReference type="EMBL" id="BLAU01000001">
    <property type="protein sequence ID" value="GET19909.1"/>
    <property type="molecule type" value="Genomic_DNA"/>
</dbReference>
<evidence type="ECO:0000256" key="3">
    <source>
        <dbReference type="ARBA" id="ARBA00022692"/>
    </source>
</evidence>
<keyword evidence="4 6" id="KW-1133">Transmembrane helix</keyword>
<feature type="transmembrane region" description="Helical" evidence="6">
    <location>
        <begin position="344"/>
        <end position="364"/>
    </location>
</feature>
<dbReference type="SUPFAM" id="SSF53850">
    <property type="entry name" value="Periplasmic binding protein-like II"/>
    <property type="match status" value="1"/>
</dbReference>
<evidence type="ECO:0000256" key="6">
    <source>
        <dbReference type="SAM" id="Phobius"/>
    </source>
</evidence>
<accession>A0A2P8CJZ0</accession>
<evidence type="ECO:0000313" key="11">
    <source>
        <dbReference type="Proteomes" id="UP000396862"/>
    </source>
</evidence>
<gene>
    <name evidence="8" type="primary">natB</name>
    <name evidence="9" type="ORF">CLV93_101240</name>
    <name evidence="8" type="ORF">JCM18694_01550</name>
</gene>
<dbReference type="OrthoDB" id="9768837at2"/>
<proteinExistence type="predicted"/>
<comment type="caution">
    <text evidence="9">The sequence shown here is derived from an EMBL/GenBank/DDBJ whole genome shotgun (WGS) entry which is preliminary data.</text>
</comment>
<organism evidence="9 10">
    <name type="scientific">Prolixibacter denitrificans</name>
    <dbReference type="NCBI Taxonomy" id="1541063"/>
    <lineage>
        <taxon>Bacteria</taxon>
        <taxon>Pseudomonadati</taxon>
        <taxon>Bacteroidota</taxon>
        <taxon>Bacteroidia</taxon>
        <taxon>Marinilabiliales</taxon>
        <taxon>Prolixibacteraceae</taxon>
        <taxon>Prolixibacter</taxon>
    </lineage>
</organism>
<dbReference type="Proteomes" id="UP000396862">
    <property type="component" value="Unassembled WGS sequence"/>
</dbReference>
<dbReference type="EMBL" id="PYGC01000001">
    <property type="protein sequence ID" value="PSK85287.1"/>
    <property type="molecule type" value="Genomic_DNA"/>
</dbReference>
<feature type="domain" description="ABC-2 type transporter transmembrane" evidence="7">
    <location>
        <begin position="19"/>
        <end position="416"/>
    </location>
</feature>
<dbReference type="RefSeq" id="WP_106540343.1">
    <property type="nucleotide sequence ID" value="NZ_BLAU01000001.1"/>
</dbReference>
<evidence type="ECO:0000256" key="4">
    <source>
        <dbReference type="ARBA" id="ARBA00022989"/>
    </source>
</evidence>
<dbReference type="InterPro" id="IPR013525">
    <property type="entry name" value="ABC2_TM"/>
</dbReference>
<dbReference type="PANTHER" id="PTHR30294">
    <property type="entry name" value="MEMBRANE COMPONENT OF ABC TRANSPORTER YHHJ-RELATED"/>
    <property type="match status" value="1"/>
</dbReference>
<feature type="transmembrane region" description="Helical" evidence="6">
    <location>
        <begin position="235"/>
        <end position="260"/>
    </location>
</feature>
<dbReference type="Pfam" id="PF12698">
    <property type="entry name" value="ABC2_membrane_3"/>
    <property type="match status" value="1"/>
</dbReference>
<feature type="transmembrane region" description="Helical" evidence="6">
    <location>
        <begin position="304"/>
        <end position="324"/>
    </location>
</feature>
<keyword evidence="3 6" id="KW-0812">Transmembrane</keyword>
<dbReference type="GO" id="GO:0005886">
    <property type="term" value="C:plasma membrane"/>
    <property type="evidence" value="ECO:0007669"/>
    <property type="project" value="UniProtKB-SubCell"/>
</dbReference>
<evidence type="ECO:0000313" key="8">
    <source>
        <dbReference type="EMBL" id="GET19909.1"/>
    </source>
</evidence>
<reference evidence="8 11" key="2">
    <citation type="submission" date="2019-10" db="EMBL/GenBank/DDBJ databases">
        <title>Prolixibacter strains distinguished by the presence of nitrate reductase genes were adept at nitrate-dependent anaerobic corrosion of metallic iron and carbon steel.</title>
        <authorList>
            <person name="Iino T."/>
            <person name="Shono N."/>
            <person name="Ito K."/>
            <person name="Nakamura R."/>
            <person name="Sueoka K."/>
            <person name="Harayama S."/>
            <person name="Ohkuma M."/>
        </authorList>
    </citation>
    <scope>NUCLEOTIDE SEQUENCE [LARGE SCALE GENOMIC DNA]</scope>
    <source>
        <strain evidence="8 11">MIC1-1</strain>
    </source>
</reference>
<comment type="subcellular location">
    <subcellularLocation>
        <location evidence="1">Cell membrane</location>
        <topology evidence="1">Multi-pass membrane protein</topology>
    </subcellularLocation>
</comment>
<name>A0A2P8CJZ0_9BACT</name>
<dbReference type="AlphaFoldDB" id="A0A2P8CJZ0"/>
<dbReference type="InterPro" id="IPR051449">
    <property type="entry name" value="ABC-2_transporter_component"/>
</dbReference>
<evidence type="ECO:0000256" key="1">
    <source>
        <dbReference type="ARBA" id="ARBA00004651"/>
    </source>
</evidence>
<sequence>MKKVGIIIKREYNTRVKKKSFIILTLLMPVLFAAVTILPTYLATMNDTEERTVAVYDGSGIFLGRLESTEYTKFHFIPKEDYDKLRDNLKGSKYYALLSIPPNVVTTNNVELFSEKNVPFDLKNKIDNNLSSILENDKRSALLKEAAVPDLEQKLEAARTNIHVNTIRVGDKGEEHKSSTEIAMVLGYIFGFMIYIFIFIYGTMVMRGVMEEKQNRIVEVIVSSVKPFELMMGKIVGIALVGLTQFAIWVTLFIGIFQVAKGFIPDMSPEQAQNLMAQSQMSGQMESVAQSSQVQEIFSMMSSINFPLIIGCFFFFFIGGYLLYSSLFGAVGSAIDAEEDAQQFTLPVTIPLIIAIIVMMNAITNPEGPIAFWFSLIPFTSPVVMMVRIPFGVPVWELILSMVLLVATFIGTVWVAGKIYRTGILMYGKKPTWKELGKWLTYRS</sequence>
<protein>
    <submittedName>
        <fullName evidence="8">ABC transporter permease</fullName>
    </submittedName>
    <submittedName>
        <fullName evidence="9">ABC-2 type transport system permease protein</fullName>
    </submittedName>
</protein>
<feature type="transmembrane region" description="Helical" evidence="6">
    <location>
        <begin position="21"/>
        <end position="42"/>
    </location>
</feature>